<feature type="compositionally biased region" description="Basic and acidic residues" evidence="1">
    <location>
        <begin position="26"/>
        <end position="42"/>
    </location>
</feature>
<gene>
    <name evidence="2" type="ORF">EXIGLDRAFT_701006</name>
</gene>
<accession>A0A165LY84</accession>
<protein>
    <submittedName>
        <fullName evidence="2">Uncharacterized protein</fullName>
    </submittedName>
</protein>
<proteinExistence type="predicted"/>
<evidence type="ECO:0000313" key="3">
    <source>
        <dbReference type="Proteomes" id="UP000077266"/>
    </source>
</evidence>
<feature type="compositionally biased region" description="Polar residues" evidence="1">
    <location>
        <begin position="247"/>
        <end position="268"/>
    </location>
</feature>
<feature type="region of interest" description="Disordered" evidence="1">
    <location>
        <begin position="193"/>
        <end position="229"/>
    </location>
</feature>
<evidence type="ECO:0000313" key="2">
    <source>
        <dbReference type="EMBL" id="KZV98497.1"/>
    </source>
</evidence>
<organism evidence="2 3">
    <name type="scientific">Exidia glandulosa HHB12029</name>
    <dbReference type="NCBI Taxonomy" id="1314781"/>
    <lineage>
        <taxon>Eukaryota</taxon>
        <taxon>Fungi</taxon>
        <taxon>Dikarya</taxon>
        <taxon>Basidiomycota</taxon>
        <taxon>Agaricomycotina</taxon>
        <taxon>Agaricomycetes</taxon>
        <taxon>Auriculariales</taxon>
        <taxon>Exidiaceae</taxon>
        <taxon>Exidia</taxon>
    </lineage>
</organism>
<feature type="compositionally biased region" description="Low complexity" evidence="1">
    <location>
        <begin position="60"/>
        <end position="94"/>
    </location>
</feature>
<sequence>MNYQGFPRDPHGGGNDRQGAQLPPDPSDRWDTQGRLRAEFQEQIRQQLGGQPVRYPPPGYQYQAHQQQPSQGAGYPHPGSQFQQGGQGQMHPQMGGQGHGGGVGRGYAQSPGAPTPPYANYTAAQAQYPAHVGGGPSFTGVGAGAGSGSGHTRVPGTYSDNDMRIMHDSELSSDRAAADRRRQRSLAMAEGQALGNANLERQRNYERQHPQNTVPFREPAAPNFDPSRSVTFRHRGQLVTCSLPLTPEQQRAYNEARSSTSGSATAVNSEHEEDSDDDHDNRTFDSGSSTLNSGSSTYAVNALHSDSD</sequence>
<dbReference type="EMBL" id="KV425918">
    <property type="protein sequence ID" value="KZV98497.1"/>
    <property type="molecule type" value="Genomic_DNA"/>
</dbReference>
<reference evidence="2 3" key="1">
    <citation type="journal article" date="2016" name="Mol. Biol. Evol.">
        <title>Comparative Genomics of Early-Diverging Mushroom-Forming Fungi Provides Insights into the Origins of Lignocellulose Decay Capabilities.</title>
        <authorList>
            <person name="Nagy L.G."/>
            <person name="Riley R."/>
            <person name="Tritt A."/>
            <person name="Adam C."/>
            <person name="Daum C."/>
            <person name="Floudas D."/>
            <person name="Sun H."/>
            <person name="Yadav J.S."/>
            <person name="Pangilinan J."/>
            <person name="Larsson K.H."/>
            <person name="Matsuura K."/>
            <person name="Barry K."/>
            <person name="Labutti K."/>
            <person name="Kuo R."/>
            <person name="Ohm R.A."/>
            <person name="Bhattacharya S.S."/>
            <person name="Shirouzu T."/>
            <person name="Yoshinaga Y."/>
            <person name="Martin F.M."/>
            <person name="Grigoriev I.V."/>
            <person name="Hibbett D.S."/>
        </authorList>
    </citation>
    <scope>NUCLEOTIDE SEQUENCE [LARGE SCALE GENOMIC DNA]</scope>
    <source>
        <strain evidence="2 3">HHB12029</strain>
    </source>
</reference>
<feature type="region of interest" description="Disordered" evidence="1">
    <location>
        <begin position="141"/>
        <end position="162"/>
    </location>
</feature>
<feature type="region of interest" description="Disordered" evidence="1">
    <location>
        <begin position="1"/>
        <end position="120"/>
    </location>
</feature>
<dbReference type="Proteomes" id="UP000077266">
    <property type="component" value="Unassembled WGS sequence"/>
</dbReference>
<feature type="compositionally biased region" description="Low complexity" evidence="1">
    <location>
        <begin position="286"/>
        <end position="297"/>
    </location>
</feature>
<dbReference type="InParanoid" id="A0A165LY84"/>
<feature type="compositionally biased region" description="Gly residues" evidence="1">
    <location>
        <begin position="95"/>
        <end position="105"/>
    </location>
</feature>
<keyword evidence="3" id="KW-1185">Reference proteome</keyword>
<name>A0A165LY84_EXIGL</name>
<feature type="compositionally biased region" description="Basic and acidic residues" evidence="1">
    <location>
        <begin position="200"/>
        <end position="209"/>
    </location>
</feature>
<evidence type="ECO:0000256" key="1">
    <source>
        <dbReference type="SAM" id="MobiDB-lite"/>
    </source>
</evidence>
<dbReference type="AlphaFoldDB" id="A0A165LY84"/>
<feature type="region of interest" description="Disordered" evidence="1">
    <location>
        <begin position="241"/>
        <end position="308"/>
    </location>
</feature>